<keyword evidence="2" id="KW-0862">Zinc</keyword>
<evidence type="ECO:0000256" key="2">
    <source>
        <dbReference type="ARBA" id="ARBA00022833"/>
    </source>
</evidence>
<dbReference type="Gene3D" id="3.90.1280.10">
    <property type="entry name" value="HSP33 redox switch-like"/>
    <property type="match status" value="1"/>
</dbReference>
<evidence type="ECO:0000256" key="1">
    <source>
        <dbReference type="ARBA" id="ARBA00022490"/>
    </source>
</evidence>
<dbReference type="OrthoDB" id="550012at2759"/>
<dbReference type="InterPro" id="IPR016154">
    <property type="entry name" value="Heat_shock_Hsp33_C"/>
</dbReference>
<dbReference type="EMBL" id="CAIX01000099">
    <property type="protein sequence ID" value="CCI45478.1"/>
    <property type="molecule type" value="Genomic_DNA"/>
</dbReference>
<dbReference type="SUPFAM" id="SSF118352">
    <property type="entry name" value="HSP33 redox switch-like"/>
    <property type="match status" value="1"/>
</dbReference>
<accession>A0A024GG44</accession>
<dbReference type="InParanoid" id="A0A024GG44"/>
<proteinExistence type="predicted"/>
<dbReference type="InterPro" id="IPR000397">
    <property type="entry name" value="Heat_shock_Hsp33"/>
</dbReference>
<evidence type="ECO:0000256" key="3">
    <source>
        <dbReference type="ARBA" id="ARBA00023157"/>
    </source>
</evidence>
<keyword evidence="5" id="KW-0676">Redox-active center</keyword>
<dbReference type="GO" id="GO:0051082">
    <property type="term" value="F:unfolded protein binding"/>
    <property type="evidence" value="ECO:0007669"/>
    <property type="project" value="InterPro"/>
</dbReference>
<dbReference type="AlphaFoldDB" id="A0A024GG44"/>
<dbReference type="InterPro" id="IPR016153">
    <property type="entry name" value="Heat_shock_Hsp33_N"/>
</dbReference>
<name>A0A024GG44_9STRA</name>
<evidence type="ECO:0000313" key="7">
    <source>
        <dbReference type="Proteomes" id="UP000053237"/>
    </source>
</evidence>
<dbReference type="PANTHER" id="PTHR30111:SF1">
    <property type="entry name" value="33 KDA CHAPERONIN"/>
    <property type="match status" value="1"/>
</dbReference>
<evidence type="ECO:0000256" key="4">
    <source>
        <dbReference type="ARBA" id="ARBA00023186"/>
    </source>
</evidence>
<comment type="caution">
    <text evidence="6">The sequence shown here is derived from an EMBL/GenBank/DDBJ whole genome shotgun (WGS) entry which is preliminary data.</text>
</comment>
<dbReference type="GO" id="GO:0042026">
    <property type="term" value="P:protein refolding"/>
    <property type="evidence" value="ECO:0007669"/>
    <property type="project" value="TreeGrafter"/>
</dbReference>
<reference evidence="6 7" key="1">
    <citation type="submission" date="2012-05" db="EMBL/GenBank/DDBJ databases">
        <title>Recombination and specialization in a pathogen metapopulation.</title>
        <authorList>
            <person name="Gardiner A."/>
            <person name="Kemen E."/>
            <person name="Schultz-Larsen T."/>
            <person name="MacLean D."/>
            <person name="Van Oosterhout C."/>
            <person name="Jones J.D.G."/>
        </authorList>
    </citation>
    <scope>NUCLEOTIDE SEQUENCE [LARGE SCALE GENOMIC DNA]</scope>
    <source>
        <strain evidence="6 7">Ac Nc2</strain>
    </source>
</reference>
<dbReference type="Pfam" id="PF01430">
    <property type="entry name" value="HSP33"/>
    <property type="match status" value="1"/>
</dbReference>
<gene>
    <name evidence="6" type="ORF">BN9_063750</name>
</gene>
<keyword evidence="4" id="KW-0143">Chaperone</keyword>
<dbReference type="Gene3D" id="3.55.30.10">
    <property type="entry name" value="Hsp33 domain"/>
    <property type="match status" value="1"/>
</dbReference>
<keyword evidence="7" id="KW-1185">Reference proteome</keyword>
<dbReference type="SUPFAM" id="SSF64397">
    <property type="entry name" value="Hsp33 domain"/>
    <property type="match status" value="1"/>
</dbReference>
<protein>
    <submittedName>
        <fullName evidence="6">Uncharacterized protein</fullName>
    </submittedName>
</protein>
<keyword evidence="3" id="KW-1015">Disulfide bond</keyword>
<dbReference type="PANTHER" id="PTHR30111">
    <property type="entry name" value="33 KDA CHAPERONIN"/>
    <property type="match status" value="1"/>
</dbReference>
<dbReference type="GO" id="GO:0005737">
    <property type="term" value="C:cytoplasm"/>
    <property type="evidence" value="ECO:0007669"/>
    <property type="project" value="InterPro"/>
</dbReference>
<organism evidence="6 7">
    <name type="scientific">Albugo candida</name>
    <dbReference type="NCBI Taxonomy" id="65357"/>
    <lineage>
        <taxon>Eukaryota</taxon>
        <taxon>Sar</taxon>
        <taxon>Stramenopiles</taxon>
        <taxon>Oomycota</taxon>
        <taxon>Peronosporomycetes</taxon>
        <taxon>Albuginales</taxon>
        <taxon>Albuginaceae</taxon>
        <taxon>Albugo</taxon>
    </lineage>
</organism>
<dbReference type="Proteomes" id="UP000053237">
    <property type="component" value="Unassembled WGS sequence"/>
</dbReference>
<evidence type="ECO:0000313" key="6">
    <source>
        <dbReference type="EMBL" id="CCI45478.1"/>
    </source>
</evidence>
<evidence type="ECO:0000256" key="5">
    <source>
        <dbReference type="ARBA" id="ARBA00023284"/>
    </source>
</evidence>
<keyword evidence="1" id="KW-0963">Cytoplasm</keyword>
<sequence length="280" mass="31862">MKSYQIGRDVILRCHIANVRISGIFASRIIRDVSERWNMRVDSMPSQLWGQYMAGTAMLGSFCKGEERIRLTLRSSDVSDLYVEAMALGEVRGSILADKSAAVYEVPASMQLDKILYGAKTPYTTYTKVTGNAAEDFQSFYDRSEQIPTKVAITSDGMNCCGITIQELPDDRAKEIDVQQLTLQPPCSSLKAPKGFVAYVNTLLDYEAVQENQIRRIPLDYYCRCSRSKFATRLVQLPTQSIWDLWKTLPKGDNLCLTCQFCNERYYFSRQQIEELLAEK</sequence>
<dbReference type="GO" id="GO:0044183">
    <property type="term" value="F:protein folding chaperone"/>
    <property type="evidence" value="ECO:0007669"/>
    <property type="project" value="TreeGrafter"/>
</dbReference>